<dbReference type="Proteomes" id="UP001163046">
    <property type="component" value="Unassembled WGS sequence"/>
</dbReference>
<dbReference type="InterPro" id="IPR036364">
    <property type="entry name" value="SEA_dom_sf"/>
</dbReference>
<protein>
    <recommendedName>
        <fullName evidence="1">SEA domain-containing protein</fullName>
    </recommendedName>
</protein>
<organism evidence="2 3">
    <name type="scientific">Desmophyllum pertusum</name>
    <dbReference type="NCBI Taxonomy" id="174260"/>
    <lineage>
        <taxon>Eukaryota</taxon>
        <taxon>Metazoa</taxon>
        <taxon>Cnidaria</taxon>
        <taxon>Anthozoa</taxon>
        <taxon>Hexacorallia</taxon>
        <taxon>Scleractinia</taxon>
        <taxon>Caryophylliina</taxon>
        <taxon>Caryophylliidae</taxon>
        <taxon>Desmophyllum</taxon>
    </lineage>
</organism>
<feature type="domain" description="SEA" evidence="1">
    <location>
        <begin position="150"/>
        <end position="257"/>
    </location>
</feature>
<keyword evidence="3" id="KW-1185">Reference proteome</keyword>
<dbReference type="PROSITE" id="PS50024">
    <property type="entry name" value="SEA"/>
    <property type="match status" value="1"/>
</dbReference>
<name>A0A9W9ZI57_9CNID</name>
<accession>A0A9W9ZI57</accession>
<evidence type="ECO:0000259" key="1">
    <source>
        <dbReference type="PROSITE" id="PS50024"/>
    </source>
</evidence>
<dbReference type="Gene3D" id="3.30.70.960">
    <property type="entry name" value="SEA domain"/>
    <property type="match status" value="1"/>
</dbReference>
<evidence type="ECO:0000313" key="3">
    <source>
        <dbReference type="Proteomes" id="UP001163046"/>
    </source>
</evidence>
<dbReference type="AlphaFoldDB" id="A0A9W9ZI57"/>
<reference evidence="2" key="1">
    <citation type="submission" date="2023-01" db="EMBL/GenBank/DDBJ databases">
        <title>Genome assembly of the deep-sea coral Lophelia pertusa.</title>
        <authorList>
            <person name="Herrera S."/>
            <person name="Cordes E."/>
        </authorList>
    </citation>
    <scope>NUCLEOTIDE SEQUENCE</scope>
    <source>
        <strain evidence="2">USNM1676648</strain>
        <tissue evidence="2">Polyp</tissue>
    </source>
</reference>
<proteinExistence type="predicted"/>
<dbReference type="OrthoDB" id="5966807at2759"/>
<evidence type="ECO:0000313" key="2">
    <source>
        <dbReference type="EMBL" id="KAJ7381890.1"/>
    </source>
</evidence>
<sequence length="331" mass="37066">MAKSISFQLQPDNPTRVVLGQTRVSIKWEFTLDAGETILSVYFKRQKPGDVVASTIASRSASSAFDMNRNFPDHSNYEARLNSELLILEVKKHQDYTYTLSITYQDSNGIQQRDYQVLVEVMGLCISALWFVRVGNSLVNKLVNRTRGNDCQVYKVGITLRSEGWISALSNQASIESKTMKSRLLSAISAVYSKNSGKQLYRLIVDNFRPGSVVATVVLLFGKSATDSLKPLQDEIINGTLASFTVDRYLDLNPSGTITPNISTTGTGNNDDCQFKTVRLTIVSEEWKSAYLNQASVEFRNMESRVLAAIWDTYTNNLEKQLYVVTVGTFR</sequence>
<dbReference type="EMBL" id="MU825970">
    <property type="protein sequence ID" value="KAJ7381890.1"/>
    <property type="molecule type" value="Genomic_DNA"/>
</dbReference>
<dbReference type="InterPro" id="IPR000082">
    <property type="entry name" value="SEA_dom"/>
</dbReference>
<gene>
    <name evidence="2" type="ORF">OS493_038445</name>
</gene>
<comment type="caution">
    <text evidence="2">The sequence shown here is derived from an EMBL/GenBank/DDBJ whole genome shotgun (WGS) entry which is preliminary data.</text>
</comment>
<dbReference type="Pfam" id="PF01390">
    <property type="entry name" value="SEA"/>
    <property type="match status" value="1"/>
</dbReference>
<dbReference type="SUPFAM" id="SSF82671">
    <property type="entry name" value="SEA domain"/>
    <property type="match status" value="1"/>
</dbReference>